<protein>
    <submittedName>
        <fullName evidence="1">Uncharacterized protein</fullName>
    </submittedName>
</protein>
<sequence length="135" mass="15317">MTKVEKRAVAKARHHECMREMDERIRAARVGADLAELGRLRSYLIRERTAGYARPLIDAIDDYVEQISADRSALACDVFEHRMTWSRAFDKSRCDRAKLTGQAHVAHDVARLPCCQCSGHRSSGDPRHMPQGRQG</sequence>
<dbReference type="RefSeq" id="WP_148775082.1">
    <property type="nucleotide sequence ID" value="NZ_VSSS01000041.1"/>
</dbReference>
<evidence type="ECO:0000313" key="1">
    <source>
        <dbReference type="EMBL" id="TYL92009.1"/>
    </source>
</evidence>
<comment type="caution">
    <text evidence="1">The sequence shown here is derived from an EMBL/GenBank/DDBJ whole genome shotgun (WGS) entry which is preliminary data.</text>
</comment>
<evidence type="ECO:0000313" key="2">
    <source>
        <dbReference type="Proteomes" id="UP000324758"/>
    </source>
</evidence>
<gene>
    <name evidence="1" type="ORF">FXB40_26545</name>
</gene>
<name>A0A5D3KCU3_9BRAD</name>
<accession>A0A5D3KCU3</accession>
<dbReference type="OrthoDB" id="8258812at2"/>
<keyword evidence="2" id="KW-1185">Reference proteome</keyword>
<dbReference type="AlphaFoldDB" id="A0A5D3KCU3"/>
<reference evidence="1 2" key="1">
    <citation type="submission" date="2019-08" db="EMBL/GenBank/DDBJ databases">
        <title>Bradyrhizobium hipponensis sp. nov., a rhizobium isolated from a Lupinus angustifolius root nodule in Tunisia.</title>
        <authorList>
            <person name="Off K."/>
            <person name="Rejili M."/>
            <person name="Mars M."/>
            <person name="Brachmann A."/>
            <person name="Marin M."/>
        </authorList>
    </citation>
    <scope>NUCLEOTIDE SEQUENCE [LARGE SCALE GENOMIC DNA]</scope>
    <source>
        <strain evidence="1 2">CTAW71</strain>
    </source>
</reference>
<organism evidence="1 2">
    <name type="scientific">Bradyrhizobium rifense</name>
    <dbReference type="NCBI Taxonomy" id="515499"/>
    <lineage>
        <taxon>Bacteria</taxon>
        <taxon>Pseudomonadati</taxon>
        <taxon>Pseudomonadota</taxon>
        <taxon>Alphaproteobacteria</taxon>
        <taxon>Hyphomicrobiales</taxon>
        <taxon>Nitrobacteraceae</taxon>
        <taxon>Bradyrhizobium</taxon>
    </lineage>
</organism>
<proteinExistence type="predicted"/>
<dbReference type="EMBL" id="VSSS01000041">
    <property type="protein sequence ID" value="TYL92009.1"/>
    <property type="molecule type" value="Genomic_DNA"/>
</dbReference>
<dbReference type="Proteomes" id="UP000324758">
    <property type="component" value="Unassembled WGS sequence"/>
</dbReference>